<comment type="caution">
    <text evidence="3">Lacks conserved residue(s) required for the propagation of feature annotation.</text>
</comment>
<feature type="disulfide bond" evidence="3">
    <location>
        <begin position="94"/>
        <end position="103"/>
    </location>
</feature>
<proteinExistence type="predicted"/>
<evidence type="ECO:0000259" key="5">
    <source>
        <dbReference type="PROSITE" id="PS50026"/>
    </source>
</evidence>
<feature type="domain" description="EGF-like" evidence="5">
    <location>
        <begin position="339"/>
        <end position="372"/>
    </location>
</feature>
<protein>
    <recommendedName>
        <fullName evidence="5">EGF-like domain-containing protein</fullName>
    </recommendedName>
</protein>
<dbReference type="PROSITE" id="PS00022">
    <property type="entry name" value="EGF_1"/>
    <property type="match status" value="2"/>
</dbReference>
<dbReference type="EMBL" id="HBEY01013495">
    <property type="protein sequence ID" value="CAD8603203.1"/>
    <property type="molecule type" value="Transcribed_RNA"/>
</dbReference>
<sequence>MIKTIIALASFVAAVQAACDNACSGHGKCGAKGICDCFDNWGIGLGHLSGDCSERICPFELAWVDTPDSVGNHHRYAECSNKGICNRGSGECECFPGYEGKGCQRTSCPNDCSGHGRCKYIEDMPFGQVQADYQNAVTGIDSFLPQDPHTFPYYGWDSYKTRGCECDPEYGDVDCSKRLCQHGNDVMDQRDDLLDPHQYQVQKLNFLADQSYLENYQNRDRTFALTFKSKLNETFTTLPINFYSDTGGTGGTDGLHEFVLDIENALERLPNRVIDNVEVHAGVDATNHIHVNITFVGDNVQGPQNLLTVRSYLCGDGCSPKLVGLELELETQTITELTPADFNSYECGRRGKCDYTTGQCQCFAGYTGLSCSTIACLV</sequence>
<keyword evidence="1 4" id="KW-0732">Signal</keyword>
<keyword evidence="3" id="KW-0245">EGF-like domain</keyword>
<evidence type="ECO:0000256" key="1">
    <source>
        <dbReference type="ARBA" id="ARBA00022729"/>
    </source>
</evidence>
<feature type="signal peptide" evidence="4">
    <location>
        <begin position="1"/>
        <end position="17"/>
    </location>
</feature>
<reference evidence="6" key="1">
    <citation type="submission" date="2021-01" db="EMBL/GenBank/DDBJ databases">
        <authorList>
            <person name="Corre E."/>
            <person name="Pelletier E."/>
            <person name="Niang G."/>
            <person name="Scheremetjew M."/>
            <person name="Finn R."/>
            <person name="Kale V."/>
            <person name="Holt S."/>
            <person name="Cochrane G."/>
            <person name="Meng A."/>
            <person name="Brown T."/>
            <person name="Cohen L."/>
        </authorList>
    </citation>
    <scope>NUCLEOTIDE SEQUENCE</scope>
    <source>
        <strain evidence="6">PLY182g</strain>
    </source>
</reference>
<name>A0A7S0L985_9EUKA</name>
<feature type="chain" id="PRO_5031368728" description="EGF-like domain-containing protein" evidence="4">
    <location>
        <begin position="18"/>
        <end position="378"/>
    </location>
</feature>
<feature type="domain" description="EGF-like" evidence="5">
    <location>
        <begin position="70"/>
        <end position="104"/>
    </location>
</feature>
<accession>A0A7S0L985</accession>
<dbReference type="InterPro" id="IPR050969">
    <property type="entry name" value="Dev_Signal_Modulators"/>
</dbReference>
<dbReference type="PRINTS" id="PR00011">
    <property type="entry name" value="EGFLAMININ"/>
</dbReference>
<evidence type="ECO:0000256" key="2">
    <source>
        <dbReference type="ARBA" id="ARBA00023157"/>
    </source>
</evidence>
<evidence type="ECO:0000313" key="6">
    <source>
        <dbReference type="EMBL" id="CAD8603203.1"/>
    </source>
</evidence>
<dbReference type="AlphaFoldDB" id="A0A7S0L985"/>
<keyword evidence="2 3" id="KW-1015">Disulfide bond</keyword>
<dbReference type="PANTHER" id="PTHR14949:SF56">
    <property type="entry name" value="EGF-LIKE-DOMAIN, MULTIPLE 7"/>
    <property type="match status" value="1"/>
</dbReference>
<dbReference type="InterPro" id="IPR013111">
    <property type="entry name" value="EGF_extracell"/>
</dbReference>
<dbReference type="Pfam" id="PF07974">
    <property type="entry name" value="EGF_2"/>
    <property type="match status" value="1"/>
</dbReference>
<dbReference type="Gene3D" id="2.10.25.10">
    <property type="entry name" value="Laminin"/>
    <property type="match status" value="2"/>
</dbReference>
<evidence type="ECO:0000256" key="4">
    <source>
        <dbReference type="SAM" id="SignalP"/>
    </source>
</evidence>
<gene>
    <name evidence="6" type="ORF">CPEL01642_LOCUS6538</name>
</gene>
<feature type="disulfide bond" evidence="3">
    <location>
        <begin position="362"/>
        <end position="371"/>
    </location>
</feature>
<dbReference type="InterPro" id="IPR000742">
    <property type="entry name" value="EGF"/>
</dbReference>
<dbReference type="PROSITE" id="PS01186">
    <property type="entry name" value="EGF_2"/>
    <property type="match status" value="2"/>
</dbReference>
<dbReference type="PROSITE" id="PS50026">
    <property type="entry name" value="EGF_3"/>
    <property type="match status" value="2"/>
</dbReference>
<evidence type="ECO:0000256" key="3">
    <source>
        <dbReference type="PROSITE-ProRule" id="PRU00076"/>
    </source>
</evidence>
<organism evidence="6">
    <name type="scientific">Coccolithus braarudii</name>
    <dbReference type="NCBI Taxonomy" id="221442"/>
    <lineage>
        <taxon>Eukaryota</taxon>
        <taxon>Haptista</taxon>
        <taxon>Haptophyta</taxon>
        <taxon>Prymnesiophyceae</taxon>
        <taxon>Coccolithales</taxon>
        <taxon>Coccolithaceae</taxon>
        <taxon>Coccolithus</taxon>
    </lineage>
</organism>
<dbReference type="PANTHER" id="PTHR14949">
    <property type="entry name" value="EGF-LIKE-DOMAIN, MULTIPLE 7, 8"/>
    <property type="match status" value="1"/>
</dbReference>